<dbReference type="InterPro" id="IPR039112">
    <property type="entry name" value="PID1"/>
</dbReference>
<gene>
    <name evidence="2" type="ORF">PMEA_00023605</name>
</gene>
<dbReference type="Pfam" id="PF14719">
    <property type="entry name" value="PID_2"/>
    <property type="match status" value="1"/>
</dbReference>
<name>A0AAU9XHF6_9CNID</name>
<dbReference type="GO" id="GO:0042127">
    <property type="term" value="P:regulation of cell population proliferation"/>
    <property type="evidence" value="ECO:0007669"/>
    <property type="project" value="InterPro"/>
</dbReference>
<dbReference type="EMBL" id="CALNXJ010000043">
    <property type="protein sequence ID" value="CAH3147735.1"/>
    <property type="molecule type" value="Genomic_DNA"/>
</dbReference>
<keyword evidence="3" id="KW-1185">Reference proteome</keyword>
<dbReference type="GO" id="GO:0046627">
    <property type="term" value="P:negative regulation of insulin receptor signaling pathway"/>
    <property type="evidence" value="ECO:0007669"/>
    <property type="project" value="InterPro"/>
</dbReference>
<dbReference type="SUPFAM" id="SSF50729">
    <property type="entry name" value="PH domain-like"/>
    <property type="match status" value="1"/>
</dbReference>
<dbReference type="GO" id="GO:0051881">
    <property type="term" value="P:regulation of mitochondrial membrane potential"/>
    <property type="evidence" value="ECO:0007669"/>
    <property type="project" value="InterPro"/>
</dbReference>
<comment type="caution">
    <text evidence="2">The sequence shown here is derived from an EMBL/GenBank/DDBJ whole genome shotgun (WGS) entry which is preliminary data.</text>
</comment>
<evidence type="ECO:0000259" key="1">
    <source>
        <dbReference type="Pfam" id="PF14719"/>
    </source>
</evidence>
<dbReference type="InterPro" id="IPR011993">
    <property type="entry name" value="PH-like_dom_sf"/>
</dbReference>
<dbReference type="Gene3D" id="2.30.29.30">
    <property type="entry name" value="Pleckstrin-homology domain (PH domain)/Phosphotyrosine-binding domain (PTB)"/>
    <property type="match status" value="1"/>
</dbReference>
<evidence type="ECO:0000313" key="3">
    <source>
        <dbReference type="Proteomes" id="UP001159428"/>
    </source>
</evidence>
<protein>
    <recommendedName>
        <fullName evidence="1">PID domain-containing protein</fullName>
    </recommendedName>
</protein>
<dbReference type="InterPro" id="IPR006020">
    <property type="entry name" value="PTB/PI_dom"/>
</dbReference>
<dbReference type="PANTHER" id="PTHR16265:SF1">
    <property type="entry name" value="PTB-CONTAINING, CUBILIN AND LRP1-INTERACTING PROTEIN"/>
    <property type="match status" value="1"/>
</dbReference>
<reference evidence="2 3" key="1">
    <citation type="submission" date="2022-05" db="EMBL/GenBank/DDBJ databases">
        <authorList>
            <consortium name="Genoscope - CEA"/>
            <person name="William W."/>
        </authorList>
    </citation>
    <scope>NUCLEOTIDE SEQUENCE [LARGE SCALE GENOMIC DNA]</scope>
</reference>
<accession>A0AAU9XHF6</accession>
<dbReference type="AlphaFoldDB" id="A0AAU9XHF6"/>
<dbReference type="CDD" id="cd00934">
    <property type="entry name" value="PTB"/>
    <property type="match status" value="1"/>
</dbReference>
<evidence type="ECO:0000313" key="2">
    <source>
        <dbReference type="EMBL" id="CAH3147735.1"/>
    </source>
</evidence>
<dbReference type="Proteomes" id="UP001159428">
    <property type="component" value="Unassembled WGS sequence"/>
</dbReference>
<sequence length="221" mass="25373">MWEHGNARQYSLSNLIPGRTRMAYSTLRNISLSWRRDRRERQDNFSVIYLGSVQILCPIGEGICGSVEEIFENCKAKLKQKLLPKQTLQIKDNCFELCFNEGEDQGTKIVYDFSRIIYCGVDSKRRKILVFNYHHLEGEESEVFLTQAFLCETKSEAKRLACTVAEYFQSLKCVDAHEYDGDENENRAGLELNEISEGQTCGQDDGEIVIKSNSESDIELE</sequence>
<organism evidence="2 3">
    <name type="scientific">Pocillopora meandrina</name>
    <dbReference type="NCBI Taxonomy" id="46732"/>
    <lineage>
        <taxon>Eukaryota</taxon>
        <taxon>Metazoa</taxon>
        <taxon>Cnidaria</taxon>
        <taxon>Anthozoa</taxon>
        <taxon>Hexacorallia</taxon>
        <taxon>Scleractinia</taxon>
        <taxon>Astrocoeniina</taxon>
        <taxon>Pocilloporidae</taxon>
        <taxon>Pocillopora</taxon>
    </lineage>
</organism>
<feature type="domain" description="PID" evidence="1">
    <location>
        <begin position="45"/>
        <end position="168"/>
    </location>
</feature>
<proteinExistence type="predicted"/>
<dbReference type="PANTHER" id="PTHR16265">
    <property type="entry name" value="PTB-CONTAINING, CUBILIN AND LRP1-INTERACTING PROTEIN"/>
    <property type="match status" value="1"/>
</dbReference>